<evidence type="ECO:0000313" key="3">
    <source>
        <dbReference type="Proteomes" id="UP000014480"/>
    </source>
</evidence>
<dbReference type="EMBL" id="AMCV02000005">
    <property type="protein sequence ID" value="TDZ24442.1"/>
    <property type="molecule type" value="Genomic_DNA"/>
</dbReference>
<dbReference type="Proteomes" id="UP000014480">
    <property type="component" value="Unassembled WGS sequence"/>
</dbReference>
<reference evidence="3" key="1">
    <citation type="journal article" date="2013" name="New Phytol.">
        <title>Comparative genomic and transcriptomic analyses reveal the hemibiotrophic stage shift of Colletotrichum fungi.</title>
        <authorList>
            <person name="Gan P."/>
            <person name="Ikeda K."/>
            <person name="Irieda H."/>
            <person name="Narusaka M."/>
            <person name="O'Connell R.J."/>
            <person name="Narusaka Y."/>
            <person name="Takano Y."/>
            <person name="Kubo Y."/>
            <person name="Shirasu K."/>
        </authorList>
    </citation>
    <scope>NUCLEOTIDE SEQUENCE [LARGE SCALE GENOMIC DNA]</scope>
    <source>
        <strain evidence="3">104-T / ATCC 96160 / CBS 514.97 / LARS 414 / MAFF 240422</strain>
    </source>
</reference>
<reference evidence="3" key="2">
    <citation type="journal article" date="2019" name="Mol. Plant Microbe Interact.">
        <title>Genome sequence resources for four phytopathogenic fungi from the Colletotrichum orbiculare species complex.</title>
        <authorList>
            <person name="Gan P."/>
            <person name="Tsushima A."/>
            <person name="Narusaka M."/>
            <person name="Narusaka Y."/>
            <person name="Takano Y."/>
            <person name="Kubo Y."/>
            <person name="Shirasu K."/>
        </authorList>
    </citation>
    <scope>GENOME REANNOTATION</scope>
    <source>
        <strain evidence="3">104-T / ATCC 96160 / CBS 514.97 / LARS 414 / MAFF 240422</strain>
    </source>
</reference>
<dbReference type="AlphaFoldDB" id="A0A484G2L4"/>
<accession>A0A484G2L4</accession>
<name>A0A484G2L4_COLOR</name>
<evidence type="ECO:0000256" key="1">
    <source>
        <dbReference type="SAM" id="MobiDB-lite"/>
    </source>
</evidence>
<feature type="region of interest" description="Disordered" evidence="1">
    <location>
        <begin position="60"/>
        <end position="127"/>
    </location>
</feature>
<feature type="compositionally biased region" description="Basic and acidic residues" evidence="1">
    <location>
        <begin position="81"/>
        <end position="100"/>
    </location>
</feature>
<organism evidence="2 3">
    <name type="scientific">Colletotrichum orbiculare (strain 104-T / ATCC 96160 / CBS 514.97 / LARS 414 / MAFF 240422)</name>
    <name type="common">Cucumber anthracnose fungus</name>
    <name type="synonym">Colletotrichum lagenarium</name>
    <dbReference type="NCBI Taxonomy" id="1213857"/>
    <lineage>
        <taxon>Eukaryota</taxon>
        <taxon>Fungi</taxon>
        <taxon>Dikarya</taxon>
        <taxon>Ascomycota</taxon>
        <taxon>Pezizomycotina</taxon>
        <taxon>Sordariomycetes</taxon>
        <taxon>Hypocreomycetidae</taxon>
        <taxon>Glomerellales</taxon>
        <taxon>Glomerellaceae</taxon>
        <taxon>Colletotrichum</taxon>
        <taxon>Colletotrichum orbiculare species complex</taxon>
    </lineage>
</organism>
<evidence type="ECO:0000313" key="2">
    <source>
        <dbReference type="EMBL" id="TDZ24442.1"/>
    </source>
</evidence>
<sequence length="127" mass="13616">MLHSCRATNQARSVEPFVRETNNLEYKMKFISTIVLLASTGAVLAGTIDSTRANPRVVRADGTFNAKPKPSIGGGRGGPITKKDKIDGTLPIKEERDAQEPTKANPRGVRADGTFNLVPRETGTAPV</sequence>
<comment type="caution">
    <text evidence="2">The sequence shown here is derived from an EMBL/GenBank/DDBJ whole genome shotgun (WGS) entry which is preliminary data.</text>
</comment>
<keyword evidence="3" id="KW-1185">Reference proteome</keyword>
<gene>
    <name evidence="2" type="ORF">Cob_v003405</name>
</gene>
<proteinExistence type="predicted"/>
<protein>
    <submittedName>
        <fullName evidence="2">Uncharacterized protein</fullName>
    </submittedName>
</protein>
<dbReference type="OrthoDB" id="4840350at2759"/>